<dbReference type="PANTHER" id="PTHR11103:SF18">
    <property type="entry name" value="SLR1189 PROTEIN"/>
    <property type="match status" value="1"/>
</dbReference>
<dbReference type="PROSITE" id="PS50970">
    <property type="entry name" value="HCY"/>
    <property type="match status" value="1"/>
</dbReference>
<dbReference type="KEGG" id="mro:MROS_2491"/>
<dbReference type="EMBL" id="CP003557">
    <property type="protein sequence ID" value="AFN75721.1"/>
    <property type="molecule type" value="Genomic_DNA"/>
</dbReference>
<keyword evidence="1 3" id="KW-0489">Methyltransferase</keyword>
<dbReference type="Pfam" id="PF02574">
    <property type="entry name" value="S-methyl_trans"/>
    <property type="match status" value="1"/>
</dbReference>
<dbReference type="GO" id="GO:0008168">
    <property type="term" value="F:methyltransferase activity"/>
    <property type="evidence" value="ECO:0007669"/>
    <property type="project" value="UniProtKB-UniRule"/>
</dbReference>
<dbReference type="eggNOG" id="COG0646">
    <property type="taxonomic scope" value="Bacteria"/>
</dbReference>
<keyword evidence="3" id="KW-0479">Metal-binding</keyword>
<feature type="binding site" evidence="3">
    <location>
        <position position="274"/>
    </location>
    <ligand>
        <name>Zn(2+)</name>
        <dbReference type="ChEBI" id="CHEBI:29105"/>
    </ligand>
</feature>
<evidence type="ECO:0000259" key="4">
    <source>
        <dbReference type="PROSITE" id="PS50970"/>
    </source>
</evidence>
<dbReference type="RefSeq" id="WP_014857151.1">
    <property type="nucleotide sequence ID" value="NC_018178.1"/>
</dbReference>
<evidence type="ECO:0000313" key="5">
    <source>
        <dbReference type="EMBL" id="AFN75721.1"/>
    </source>
</evidence>
<accession>I7A757</accession>
<dbReference type="InterPro" id="IPR017226">
    <property type="entry name" value="BHMT-like"/>
</dbReference>
<proteinExistence type="predicted"/>
<comment type="cofactor">
    <cofactor evidence="3">
        <name>Zn(2+)</name>
        <dbReference type="ChEBI" id="CHEBI:29105"/>
    </cofactor>
</comment>
<dbReference type="HOGENOM" id="CLU_004914_3_0_10"/>
<keyword evidence="3" id="KW-0862">Zinc</keyword>
<feature type="domain" description="Hcy-binding" evidence="4">
    <location>
        <begin position="4"/>
        <end position="288"/>
    </location>
</feature>
<dbReference type="InterPro" id="IPR036589">
    <property type="entry name" value="HCY_dom_sf"/>
</dbReference>
<reference evidence="5 6" key="1">
    <citation type="journal article" date="2013" name="PLoS ONE">
        <title>Genomic analysis of Melioribacter roseus, facultatively anaerobic organotrophic bacterium representing a novel deep lineage within Bacteriodetes/Chlorobi group.</title>
        <authorList>
            <person name="Kadnikov V.V."/>
            <person name="Mardanov A.V."/>
            <person name="Podosokorskaya O.A."/>
            <person name="Gavrilov S.N."/>
            <person name="Kublanov I.V."/>
            <person name="Beletsky A.V."/>
            <person name="Bonch-Osmolovskaya E.A."/>
            <person name="Ravin N.V."/>
        </authorList>
    </citation>
    <scope>NUCLEOTIDE SEQUENCE [LARGE SCALE GENOMIC DNA]</scope>
    <source>
        <strain evidence="6">JCM 17771 / P3M-2</strain>
    </source>
</reference>
<evidence type="ECO:0000256" key="3">
    <source>
        <dbReference type="PROSITE-ProRule" id="PRU00333"/>
    </source>
</evidence>
<dbReference type="GO" id="GO:0009086">
    <property type="term" value="P:methionine biosynthetic process"/>
    <property type="evidence" value="ECO:0007669"/>
    <property type="project" value="InterPro"/>
</dbReference>
<feature type="binding site" evidence="3">
    <location>
        <position position="273"/>
    </location>
    <ligand>
        <name>Zn(2+)</name>
        <dbReference type="ChEBI" id="CHEBI:29105"/>
    </ligand>
</feature>
<dbReference type="GO" id="GO:0008270">
    <property type="term" value="F:zinc ion binding"/>
    <property type="evidence" value="ECO:0007669"/>
    <property type="project" value="InterPro"/>
</dbReference>
<dbReference type="PANTHER" id="PTHR11103">
    <property type="entry name" value="SLR1189 PROTEIN"/>
    <property type="match status" value="1"/>
</dbReference>
<evidence type="ECO:0000256" key="1">
    <source>
        <dbReference type="ARBA" id="ARBA00022603"/>
    </source>
</evidence>
<protein>
    <submittedName>
        <fullName evidence="5">Homocysteine S-methyltransferase family protein</fullName>
    </submittedName>
</protein>
<keyword evidence="6" id="KW-1185">Reference proteome</keyword>
<feature type="binding site" evidence="3">
    <location>
        <position position="211"/>
    </location>
    <ligand>
        <name>Zn(2+)</name>
        <dbReference type="ChEBI" id="CHEBI:29105"/>
    </ligand>
</feature>
<gene>
    <name evidence="5" type="ordered locus">MROS_2491</name>
</gene>
<organism evidence="5 6">
    <name type="scientific">Melioribacter roseus (strain DSM 23840 / JCM 17771 / VKM B-2668 / P3M-2)</name>
    <dbReference type="NCBI Taxonomy" id="1191523"/>
    <lineage>
        <taxon>Bacteria</taxon>
        <taxon>Pseudomonadati</taxon>
        <taxon>Ignavibacteriota</taxon>
        <taxon>Ignavibacteria</taxon>
        <taxon>Ignavibacteriales</taxon>
        <taxon>Melioribacteraceae</taxon>
        <taxon>Melioribacter</taxon>
    </lineage>
</organism>
<sequence length="294" mass="33215">MKRIDLFELRQERKILILDGAVGSLLQQYGAANDKYLWSSLANLRNPDIVQKIHRDYIDAGADIITTNTFRTNPAAVEMSGHSLSIEEFVKKSVNLAIEAREERNIIIAGSNAPAEDCYQKERTLSKNELEYNHKKHIELLWESGVDVIWNETQSHLDEIEIICGFCNSQKLPYVINLFFDGKMNLLSGESLWEAVGIAAAFNPIAVGFNCIKPEYFLNKIKQDLSVKEWGFYLNCGGGDFTDKSISCAINPDHYIDLIKPLLEKKPLYAGSCCGSTPAHTKAIKEYIDEVYRN</sequence>
<dbReference type="OrthoDB" id="9803687at2"/>
<dbReference type="GO" id="GO:0032259">
    <property type="term" value="P:methylation"/>
    <property type="evidence" value="ECO:0007669"/>
    <property type="project" value="UniProtKB-KW"/>
</dbReference>
<dbReference type="InterPro" id="IPR003726">
    <property type="entry name" value="HCY_dom"/>
</dbReference>
<evidence type="ECO:0000256" key="2">
    <source>
        <dbReference type="ARBA" id="ARBA00022679"/>
    </source>
</evidence>
<evidence type="ECO:0000313" key="6">
    <source>
        <dbReference type="Proteomes" id="UP000009011"/>
    </source>
</evidence>
<dbReference type="AlphaFoldDB" id="I7A757"/>
<name>I7A757_MELRP</name>
<dbReference type="Gene3D" id="3.20.20.330">
    <property type="entry name" value="Homocysteine-binding-like domain"/>
    <property type="match status" value="1"/>
</dbReference>
<dbReference type="STRING" id="1191523.MROS_2491"/>
<dbReference type="PATRIC" id="fig|1191523.3.peg.2622"/>
<dbReference type="PIRSF" id="PIRSF037505">
    <property type="entry name" value="Betaine_HMT"/>
    <property type="match status" value="1"/>
</dbReference>
<keyword evidence="2 3" id="KW-0808">Transferase</keyword>
<dbReference type="SUPFAM" id="SSF82282">
    <property type="entry name" value="Homocysteine S-methyltransferase"/>
    <property type="match status" value="1"/>
</dbReference>
<dbReference type="Proteomes" id="UP000009011">
    <property type="component" value="Chromosome"/>
</dbReference>